<sequence length="329" mass="35319">MAESPRSDDERVSPSGDGETVAGTDREVATDGGTASGVDGRVSDLTTFLRERPRLRTLSIAGPPYGILLFFFAIPLLAMLVVSFQADRIGGAWTLRNYTGFLTSETYLTVVWRTFLISVQVTAIVAGVGYGLAYSIVRFSRRTTLLLLLVILPFWTSYIIRMYAWINILQSDGVLDSTLNLAGLPALSLLYTDTAVLIGFTYVWLPLAVLPFYASLTNLDGDLIEASKDLGAGPIRTFLSVTLPMTINGVITGIVLVFIPTFGSFITPRLLGGTNNIMIGMVIENQFKSAFNWPFGAAIGIVISVVVVVLLVLATRLGGGLFGAGGETS</sequence>
<keyword evidence="7 8" id="KW-0472">Membrane</keyword>
<evidence type="ECO:0000313" key="12">
    <source>
        <dbReference type="Proteomes" id="UP001596118"/>
    </source>
</evidence>
<dbReference type="PROSITE" id="PS50928">
    <property type="entry name" value="ABC_TM1"/>
    <property type="match status" value="1"/>
</dbReference>
<keyword evidence="6 8" id="KW-1133">Transmembrane helix</keyword>
<proteinExistence type="inferred from homology"/>
<feature type="domain" description="ABC transmembrane type-1" evidence="10">
    <location>
        <begin position="111"/>
        <end position="314"/>
    </location>
</feature>
<comment type="caution">
    <text evidence="11">The sequence shown here is derived from an EMBL/GenBank/DDBJ whole genome shotgun (WGS) entry which is preliminary data.</text>
</comment>
<organism evidence="11 12">
    <name type="scientific">Halorubrum rubrum</name>
    <dbReference type="NCBI Taxonomy" id="1126240"/>
    <lineage>
        <taxon>Archaea</taxon>
        <taxon>Methanobacteriati</taxon>
        <taxon>Methanobacteriota</taxon>
        <taxon>Stenosarchaea group</taxon>
        <taxon>Halobacteria</taxon>
        <taxon>Halobacteriales</taxon>
        <taxon>Haloferacaceae</taxon>
        <taxon>Halorubrum</taxon>
    </lineage>
</organism>
<dbReference type="RefSeq" id="WP_256412982.1">
    <property type="nucleotide sequence ID" value="NZ_JANHDM010000015.1"/>
</dbReference>
<name>A0ABD5R3D9_9EURY</name>
<keyword evidence="5 8" id="KW-0812">Transmembrane</keyword>
<evidence type="ECO:0000256" key="8">
    <source>
        <dbReference type="RuleBase" id="RU363032"/>
    </source>
</evidence>
<feature type="transmembrane region" description="Helical" evidence="8">
    <location>
        <begin position="65"/>
        <end position="86"/>
    </location>
</feature>
<evidence type="ECO:0000256" key="9">
    <source>
        <dbReference type="SAM" id="MobiDB-lite"/>
    </source>
</evidence>
<dbReference type="InterPro" id="IPR035906">
    <property type="entry name" value="MetI-like_sf"/>
</dbReference>
<dbReference type="Pfam" id="PF00528">
    <property type="entry name" value="BPD_transp_1"/>
    <property type="match status" value="1"/>
</dbReference>
<dbReference type="InterPro" id="IPR000515">
    <property type="entry name" value="MetI-like"/>
</dbReference>
<evidence type="ECO:0000256" key="1">
    <source>
        <dbReference type="ARBA" id="ARBA00004651"/>
    </source>
</evidence>
<keyword evidence="4" id="KW-1003">Cell membrane</keyword>
<evidence type="ECO:0000256" key="2">
    <source>
        <dbReference type="ARBA" id="ARBA00007069"/>
    </source>
</evidence>
<evidence type="ECO:0000256" key="4">
    <source>
        <dbReference type="ARBA" id="ARBA00022475"/>
    </source>
</evidence>
<feature type="compositionally biased region" description="Basic and acidic residues" evidence="9">
    <location>
        <begin position="1"/>
        <end position="12"/>
    </location>
</feature>
<dbReference type="PANTHER" id="PTHR42929:SF1">
    <property type="entry name" value="INNER MEMBRANE ABC TRANSPORTER PERMEASE PROTEIN YDCU-RELATED"/>
    <property type="match status" value="1"/>
</dbReference>
<accession>A0ABD5R3D9</accession>
<dbReference type="Proteomes" id="UP001596118">
    <property type="component" value="Unassembled WGS sequence"/>
</dbReference>
<evidence type="ECO:0000259" key="10">
    <source>
        <dbReference type="PROSITE" id="PS50928"/>
    </source>
</evidence>
<comment type="subcellular location">
    <subcellularLocation>
        <location evidence="1 8">Cell membrane</location>
        <topology evidence="1 8">Multi-pass membrane protein</topology>
    </subcellularLocation>
</comment>
<evidence type="ECO:0000313" key="11">
    <source>
        <dbReference type="EMBL" id="MFC5279507.1"/>
    </source>
</evidence>
<dbReference type="Gene3D" id="1.10.3720.10">
    <property type="entry name" value="MetI-like"/>
    <property type="match status" value="1"/>
</dbReference>
<feature type="transmembrane region" description="Helical" evidence="8">
    <location>
        <begin position="291"/>
        <end position="313"/>
    </location>
</feature>
<evidence type="ECO:0000256" key="7">
    <source>
        <dbReference type="ARBA" id="ARBA00023136"/>
    </source>
</evidence>
<keyword evidence="3 8" id="KW-0813">Transport</keyword>
<evidence type="ECO:0000256" key="5">
    <source>
        <dbReference type="ARBA" id="ARBA00022692"/>
    </source>
</evidence>
<comment type="similarity">
    <text evidence="2">Belongs to the binding-protein-dependent transport system permease family. CysTW subfamily.</text>
</comment>
<gene>
    <name evidence="11" type="ORF">ACFPM1_12180</name>
</gene>
<dbReference type="GO" id="GO:0005886">
    <property type="term" value="C:plasma membrane"/>
    <property type="evidence" value="ECO:0007669"/>
    <property type="project" value="UniProtKB-SubCell"/>
</dbReference>
<feature type="transmembrane region" description="Helical" evidence="8">
    <location>
        <begin position="106"/>
        <end position="133"/>
    </location>
</feature>
<feature type="transmembrane region" description="Helical" evidence="8">
    <location>
        <begin position="195"/>
        <end position="216"/>
    </location>
</feature>
<evidence type="ECO:0000256" key="3">
    <source>
        <dbReference type="ARBA" id="ARBA00022448"/>
    </source>
</evidence>
<reference evidence="11 12" key="1">
    <citation type="journal article" date="2019" name="Int. J. Syst. Evol. Microbiol.">
        <title>The Global Catalogue of Microorganisms (GCM) 10K type strain sequencing project: providing services to taxonomists for standard genome sequencing and annotation.</title>
        <authorList>
            <consortium name="The Broad Institute Genomics Platform"/>
            <consortium name="The Broad Institute Genome Sequencing Center for Infectious Disease"/>
            <person name="Wu L."/>
            <person name="Ma J."/>
        </authorList>
    </citation>
    <scope>NUCLEOTIDE SEQUENCE [LARGE SCALE GENOMIC DNA]</scope>
    <source>
        <strain evidence="11 12">CGMCC 1.12124</strain>
    </source>
</reference>
<dbReference type="EMBL" id="JBHSKY010000012">
    <property type="protein sequence ID" value="MFC5279507.1"/>
    <property type="molecule type" value="Genomic_DNA"/>
</dbReference>
<evidence type="ECO:0000256" key="6">
    <source>
        <dbReference type="ARBA" id="ARBA00022989"/>
    </source>
</evidence>
<dbReference type="SUPFAM" id="SSF161098">
    <property type="entry name" value="MetI-like"/>
    <property type="match status" value="1"/>
</dbReference>
<feature type="region of interest" description="Disordered" evidence="9">
    <location>
        <begin position="1"/>
        <end position="38"/>
    </location>
</feature>
<dbReference type="CDD" id="cd06261">
    <property type="entry name" value="TM_PBP2"/>
    <property type="match status" value="1"/>
</dbReference>
<keyword evidence="12" id="KW-1185">Reference proteome</keyword>
<feature type="transmembrane region" description="Helical" evidence="8">
    <location>
        <begin position="237"/>
        <end position="259"/>
    </location>
</feature>
<feature type="transmembrane region" description="Helical" evidence="8">
    <location>
        <begin position="145"/>
        <end position="166"/>
    </location>
</feature>
<dbReference type="AlphaFoldDB" id="A0ABD5R3D9"/>
<protein>
    <submittedName>
        <fullName evidence="11">ABC transporter permease</fullName>
    </submittedName>
</protein>
<dbReference type="PANTHER" id="PTHR42929">
    <property type="entry name" value="INNER MEMBRANE ABC TRANSPORTER PERMEASE PROTEIN YDCU-RELATED-RELATED"/>
    <property type="match status" value="1"/>
</dbReference>